<dbReference type="Proteomes" id="UP000323506">
    <property type="component" value="Chromosome D13"/>
</dbReference>
<dbReference type="EMBL" id="CM017713">
    <property type="protein sequence ID" value="TYG38936.1"/>
    <property type="molecule type" value="Genomic_DNA"/>
</dbReference>
<dbReference type="AlphaFoldDB" id="A0A5D2A4W8"/>
<organism evidence="1 2">
    <name type="scientific">Gossypium darwinii</name>
    <name type="common">Darwin's cotton</name>
    <name type="synonym">Gossypium barbadense var. darwinii</name>
    <dbReference type="NCBI Taxonomy" id="34276"/>
    <lineage>
        <taxon>Eukaryota</taxon>
        <taxon>Viridiplantae</taxon>
        <taxon>Streptophyta</taxon>
        <taxon>Embryophyta</taxon>
        <taxon>Tracheophyta</taxon>
        <taxon>Spermatophyta</taxon>
        <taxon>Magnoliopsida</taxon>
        <taxon>eudicotyledons</taxon>
        <taxon>Gunneridae</taxon>
        <taxon>Pentapetalae</taxon>
        <taxon>rosids</taxon>
        <taxon>malvids</taxon>
        <taxon>Malvales</taxon>
        <taxon>Malvaceae</taxon>
        <taxon>Malvoideae</taxon>
        <taxon>Gossypium</taxon>
    </lineage>
</organism>
<gene>
    <name evidence="1" type="ORF">ES288_D13G264200v1</name>
</gene>
<sequence length="120" mass="14066">MSTLVNVNQFTMVFNHSTYRCTDFTFSVSTLHVPFSRDSQHLDNSSPFQYFCFSDYSTLYLHQLVILFFFHQFTNLVYPLGRNDICTQVKKIGFLKMEFYSCSYSLKPSNCKLVSEIKSC</sequence>
<reference evidence="1 2" key="1">
    <citation type="submission" date="2019-06" db="EMBL/GenBank/DDBJ databases">
        <title>WGS assembly of Gossypium darwinii.</title>
        <authorList>
            <person name="Chen Z.J."/>
            <person name="Sreedasyam A."/>
            <person name="Ando A."/>
            <person name="Song Q."/>
            <person name="De L."/>
            <person name="Hulse-Kemp A."/>
            <person name="Ding M."/>
            <person name="Ye W."/>
            <person name="Kirkbride R."/>
            <person name="Jenkins J."/>
            <person name="Plott C."/>
            <person name="Lovell J."/>
            <person name="Lin Y.-M."/>
            <person name="Vaughn R."/>
            <person name="Liu B."/>
            <person name="Li W."/>
            <person name="Simpson S."/>
            <person name="Scheffler B."/>
            <person name="Saski C."/>
            <person name="Grover C."/>
            <person name="Hu G."/>
            <person name="Conover J."/>
            <person name="Carlson J."/>
            <person name="Shu S."/>
            <person name="Boston L."/>
            <person name="Williams M."/>
            <person name="Peterson D."/>
            <person name="Mcgee K."/>
            <person name="Jones D."/>
            <person name="Wendel J."/>
            <person name="Stelly D."/>
            <person name="Grimwood J."/>
            <person name="Schmutz J."/>
        </authorList>
    </citation>
    <scope>NUCLEOTIDE SEQUENCE [LARGE SCALE GENOMIC DNA]</scope>
    <source>
        <strain evidence="1">1808015.09</strain>
    </source>
</reference>
<protein>
    <submittedName>
        <fullName evidence="1">Uncharacterized protein</fullName>
    </submittedName>
</protein>
<accession>A0A5D2A4W8</accession>
<evidence type="ECO:0000313" key="2">
    <source>
        <dbReference type="Proteomes" id="UP000323506"/>
    </source>
</evidence>
<proteinExistence type="predicted"/>
<evidence type="ECO:0000313" key="1">
    <source>
        <dbReference type="EMBL" id="TYG38936.1"/>
    </source>
</evidence>
<keyword evidence="2" id="KW-1185">Reference proteome</keyword>
<name>A0A5D2A4W8_GOSDA</name>